<dbReference type="InterPro" id="IPR002104">
    <property type="entry name" value="Integrase_catalytic"/>
</dbReference>
<evidence type="ECO:0000313" key="3">
    <source>
        <dbReference type="EMBL" id="MFD2262791.1"/>
    </source>
</evidence>
<comment type="caution">
    <text evidence="3">The sequence shown here is derived from an EMBL/GenBank/DDBJ whole genome shotgun (WGS) entry which is preliminary data.</text>
</comment>
<dbReference type="Gene3D" id="1.10.443.10">
    <property type="entry name" value="Intergrase catalytic core"/>
    <property type="match status" value="1"/>
</dbReference>
<reference evidence="4" key="1">
    <citation type="journal article" date="2019" name="Int. J. Syst. Evol. Microbiol.">
        <title>The Global Catalogue of Microorganisms (GCM) 10K type strain sequencing project: providing services to taxonomists for standard genome sequencing and annotation.</title>
        <authorList>
            <consortium name="The Broad Institute Genomics Platform"/>
            <consortium name="The Broad Institute Genome Sequencing Center for Infectious Disease"/>
            <person name="Wu L."/>
            <person name="Ma J."/>
        </authorList>
    </citation>
    <scope>NUCLEOTIDE SEQUENCE [LARGE SCALE GENOMIC DNA]</scope>
    <source>
        <strain evidence="4">CGMCC 1.19062</strain>
    </source>
</reference>
<feature type="domain" description="Tyr recombinase" evidence="2">
    <location>
        <begin position="158"/>
        <end position="340"/>
    </location>
</feature>
<evidence type="ECO:0000256" key="1">
    <source>
        <dbReference type="ARBA" id="ARBA00023172"/>
    </source>
</evidence>
<sequence>MYLPRNVFRDQDGQLVVYDANNLENSVFGTLALSTYTLGKSLNTQIGYARVLVRFLDHVANTSGRPPEDLRQSDFDSFFDMTRNSFAARVLKGQIASNDDQLPQRAKTTNVGEQSKLWHLFNALEMRGLAKNPMFVPAWTEHNGRKTPVFNDEGRDPKEIRIPDEQELELLLEAMPRAWRPLCIFLLETGARFSEAVGVFTKGWWQNRQEFRDGRFKRAALVPIIGKGYRKQSLRVPEAGLEAAQAIVKSDFCVDGKLITYAAFRYRLGKASRVAELAEPYHAHPHIFRHCFASRLWLEETNEDLPNKLIRISKALRHKDSITTLNYLHRMGTRPPEMPPVKLEDLFKELRDED</sequence>
<proteinExistence type="predicted"/>
<dbReference type="PROSITE" id="PS51898">
    <property type="entry name" value="TYR_RECOMBINASE"/>
    <property type="match status" value="1"/>
</dbReference>
<dbReference type="InterPro" id="IPR011010">
    <property type="entry name" value="DNA_brk_join_enz"/>
</dbReference>
<dbReference type="SUPFAM" id="SSF56349">
    <property type="entry name" value="DNA breaking-rejoining enzymes"/>
    <property type="match status" value="1"/>
</dbReference>
<accession>A0ABW5DTC1</accession>
<dbReference type="EMBL" id="JBHUIP010000005">
    <property type="protein sequence ID" value="MFD2262791.1"/>
    <property type="molecule type" value="Genomic_DNA"/>
</dbReference>
<dbReference type="InterPro" id="IPR013762">
    <property type="entry name" value="Integrase-like_cat_sf"/>
</dbReference>
<dbReference type="RefSeq" id="WP_379875758.1">
    <property type="nucleotide sequence ID" value="NZ_JBHUIP010000005.1"/>
</dbReference>
<evidence type="ECO:0000259" key="2">
    <source>
        <dbReference type="PROSITE" id="PS51898"/>
    </source>
</evidence>
<keyword evidence="4" id="KW-1185">Reference proteome</keyword>
<organism evidence="3 4">
    <name type="scientific">Lacibacterium aquatile</name>
    <dbReference type="NCBI Taxonomy" id="1168082"/>
    <lineage>
        <taxon>Bacteria</taxon>
        <taxon>Pseudomonadati</taxon>
        <taxon>Pseudomonadota</taxon>
        <taxon>Alphaproteobacteria</taxon>
        <taxon>Rhodospirillales</taxon>
        <taxon>Rhodospirillaceae</taxon>
    </lineage>
</organism>
<protein>
    <recommendedName>
        <fullName evidence="2">Tyr recombinase domain-containing protein</fullName>
    </recommendedName>
</protein>
<evidence type="ECO:0000313" key="4">
    <source>
        <dbReference type="Proteomes" id="UP001597295"/>
    </source>
</evidence>
<dbReference type="Proteomes" id="UP001597295">
    <property type="component" value="Unassembled WGS sequence"/>
</dbReference>
<gene>
    <name evidence="3" type="ORF">ACFSM5_07815</name>
</gene>
<keyword evidence="1" id="KW-0233">DNA recombination</keyword>
<name>A0ABW5DTC1_9PROT</name>